<keyword evidence="7" id="KW-1185">Reference proteome</keyword>
<evidence type="ECO:0000256" key="1">
    <source>
        <dbReference type="ARBA" id="ARBA00023157"/>
    </source>
</evidence>
<keyword evidence="3" id="KW-1133">Transmembrane helix</keyword>
<dbReference type="PROSITE" id="PS00615">
    <property type="entry name" value="C_TYPE_LECTIN_1"/>
    <property type="match status" value="2"/>
</dbReference>
<evidence type="ECO:0000313" key="6">
    <source>
        <dbReference type="EMBL" id="CAG5076475.1"/>
    </source>
</evidence>
<evidence type="ECO:0000256" key="4">
    <source>
        <dbReference type="SAM" id="SignalP"/>
    </source>
</evidence>
<dbReference type="SUPFAM" id="SSF56436">
    <property type="entry name" value="C-type lectin-like"/>
    <property type="match status" value="2"/>
</dbReference>
<dbReference type="Pfam" id="PF00059">
    <property type="entry name" value="Lectin_C"/>
    <property type="match status" value="2"/>
</dbReference>
<dbReference type="EMBL" id="OU015568">
    <property type="protein sequence ID" value="CAG5076475.1"/>
    <property type="molecule type" value="Genomic_DNA"/>
</dbReference>
<feature type="region of interest" description="Disordered" evidence="2">
    <location>
        <begin position="585"/>
        <end position="678"/>
    </location>
</feature>
<dbReference type="InterPro" id="IPR018378">
    <property type="entry name" value="C-type_lectin_CS"/>
</dbReference>
<dbReference type="CDD" id="cd00037">
    <property type="entry name" value="CLECT"/>
    <property type="match status" value="2"/>
</dbReference>
<keyword evidence="4" id="KW-0732">Signal</keyword>
<organism evidence="6 7">
    <name type="scientific">Oikopleura dioica</name>
    <name type="common">Tunicate</name>
    <dbReference type="NCBI Taxonomy" id="34765"/>
    <lineage>
        <taxon>Eukaryota</taxon>
        <taxon>Metazoa</taxon>
        <taxon>Chordata</taxon>
        <taxon>Tunicata</taxon>
        <taxon>Appendicularia</taxon>
        <taxon>Copelata</taxon>
        <taxon>Oikopleuridae</taxon>
        <taxon>Oikopleura</taxon>
    </lineage>
</organism>
<evidence type="ECO:0000259" key="5">
    <source>
        <dbReference type="PROSITE" id="PS50041"/>
    </source>
</evidence>
<sequence>MKTAILLLQFVQLALGAVTVAQLNSTKISEKTNTTEHHIDEILLGNLVLEVENEANLELLKKNSQARHKQNARRIQPDNVDFQRKQLQFSRISDSANFHRGARKHDLAGMVSFGRSDEKLDNCRAWRISKYRNSLINYVFELSKVSSIKFLREVNLSDEGLFTILLVSVFGGIFVLLIAIIVLGAFIYNKRNTSGELQISASTNQVPGLISANKCPIGFTDLRESDEDPEFKHGSCAKVVNSDDQSGLTWHEARDYCVRVYEGHLADVEHNAPNSSRMRALAVPINFAENKAISLLVKKNKEGKLPFLWLGFTDEDREGYWMNVFGKQAEFTNWGRTSTGVYNPDNARKTIKVEGKRIEIAQHCVNTNFRWSQLWDDNFCNRKFMAVCQVHRCPASGCKYESGECRPGWTDLRPKTDDIEDGYCVTLINKLPWDYARIMCDNLEAHLFLISERIPNKTMNNLITKFVRDEYPKEEYKGEITIPLVWLSYKKQQLLGKWPEEYDWVNYRRMVAEYLPWGIGWYGQKLPDDEIKRHPHLEGQTEYQDCAALMADQGKWDDMWCSSHLRAVCQQNKCYTAETCQPVEVTPFRVPPPSDPDGEDWKGPGSNSQNLIGTGGPGSTGTETGTDGLGGSTGTATGTGIGGKGTGSGTDTNIGTGGENKYPTPWPKEPGEPGGTQSTPCCGAKHLYDSSFRLLASLLVFALL</sequence>
<reference evidence="6 7" key="1">
    <citation type="submission" date="2021-04" db="EMBL/GenBank/DDBJ databases">
        <authorList>
            <person name="Bliznina A."/>
        </authorList>
    </citation>
    <scope>NUCLEOTIDE SEQUENCE [LARGE SCALE GENOMIC DNA]</scope>
</reference>
<name>A0ABN7RK30_OIKDI</name>
<keyword evidence="1" id="KW-1015">Disulfide bond</keyword>
<dbReference type="InterPro" id="IPR016187">
    <property type="entry name" value="CTDL_fold"/>
</dbReference>
<evidence type="ECO:0000256" key="3">
    <source>
        <dbReference type="SAM" id="Phobius"/>
    </source>
</evidence>
<feature type="compositionally biased region" description="Gly residues" evidence="2">
    <location>
        <begin position="627"/>
        <end position="648"/>
    </location>
</feature>
<feature type="transmembrane region" description="Helical" evidence="3">
    <location>
        <begin position="161"/>
        <end position="188"/>
    </location>
</feature>
<accession>A0ABN7RK30</accession>
<dbReference type="Proteomes" id="UP001158576">
    <property type="component" value="Chromosome PAR"/>
</dbReference>
<feature type="domain" description="C-type lectin" evidence="5">
    <location>
        <begin position="232"/>
        <end position="389"/>
    </location>
</feature>
<dbReference type="InterPro" id="IPR016186">
    <property type="entry name" value="C-type_lectin-like/link_sf"/>
</dbReference>
<gene>
    <name evidence="6" type="ORF">OKIOD_LOCUS27</name>
</gene>
<dbReference type="SMART" id="SM00034">
    <property type="entry name" value="CLECT"/>
    <property type="match status" value="2"/>
</dbReference>
<dbReference type="PROSITE" id="PS50041">
    <property type="entry name" value="C_TYPE_LECTIN_2"/>
    <property type="match status" value="2"/>
</dbReference>
<dbReference type="InterPro" id="IPR050111">
    <property type="entry name" value="C-type_lectin/snaclec_domain"/>
</dbReference>
<dbReference type="PANTHER" id="PTHR22803">
    <property type="entry name" value="MANNOSE, PHOSPHOLIPASE, LECTIN RECEPTOR RELATED"/>
    <property type="match status" value="1"/>
</dbReference>
<keyword evidence="3" id="KW-0472">Membrane</keyword>
<proteinExistence type="predicted"/>
<feature type="domain" description="C-type lectin" evidence="5">
    <location>
        <begin position="420"/>
        <end position="570"/>
    </location>
</feature>
<protein>
    <submittedName>
        <fullName evidence="6">Oidioi.mRNA.OKI2018_I69.PAR.g8469.t1.cds</fullName>
    </submittedName>
</protein>
<feature type="signal peptide" evidence="4">
    <location>
        <begin position="1"/>
        <end position="16"/>
    </location>
</feature>
<evidence type="ECO:0000256" key="2">
    <source>
        <dbReference type="SAM" id="MobiDB-lite"/>
    </source>
</evidence>
<evidence type="ECO:0000313" key="7">
    <source>
        <dbReference type="Proteomes" id="UP001158576"/>
    </source>
</evidence>
<feature type="chain" id="PRO_5045588013" evidence="4">
    <location>
        <begin position="17"/>
        <end position="704"/>
    </location>
</feature>
<keyword evidence="3" id="KW-0812">Transmembrane</keyword>
<dbReference type="Gene3D" id="3.10.100.10">
    <property type="entry name" value="Mannose-Binding Protein A, subunit A"/>
    <property type="match status" value="2"/>
</dbReference>
<dbReference type="InterPro" id="IPR001304">
    <property type="entry name" value="C-type_lectin-like"/>
</dbReference>